<reference evidence="2" key="1">
    <citation type="submission" date="2019-06" db="EMBL/GenBank/DDBJ databases">
        <authorList>
            <person name="Broberg M."/>
        </authorList>
    </citation>
    <scope>NUCLEOTIDE SEQUENCE [LARGE SCALE GENOMIC DNA]</scope>
</reference>
<keyword evidence="2" id="KW-1185">Reference proteome</keyword>
<name>A0A9N9ZFE4_9HYPO</name>
<dbReference type="AlphaFoldDB" id="A0A9N9ZFE4"/>
<dbReference type="EMBL" id="CABFOC020000048">
    <property type="protein sequence ID" value="CAH0054260.1"/>
    <property type="molecule type" value="Genomic_DNA"/>
</dbReference>
<gene>
    <name evidence="1" type="ORF">CSOL1703_00015732</name>
</gene>
<dbReference type="Proteomes" id="UP000775872">
    <property type="component" value="Unassembled WGS sequence"/>
</dbReference>
<sequence length="94" mass="10414">MPKMRQLKLRDPDIPMVDVRSSVEFRNSGDSPSNCDFAQFENPDGPSTAGLSIFMPKKLVVNDKGKNMAAKITQVLNDLKSLAQDLFVAFNVVQ</sequence>
<evidence type="ECO:0000313" key="2">
    <source>
        <dbReference type="Proteomes" id="UP000775872"/>
    </source>
</evidence>
<evidence type="ECO:0000313" key="1">
    <source>
        <dbReference type="EMBL" id="CAH0054260.1"/>
    </source>
</evidence>
<accession>A0A9N9ZFE4</accession>
<organism evidence="1 2">
    <name type="scientific">Clonostachys solani</name>
    <dbReference type="NCBI Taxonomy" id="160281"/>
    <lineage>
        <taxon>Eukaryota</taxon>
        <taxon>Fungi</taxon>
        <taxon>Dikarya</taxon>
        <taxon>Ascomycota</taxon>
        <taxon>Pezizomycotina</taxon>
        <taxon>Sordariomycetes</taxon>
        <taxon>Hypocreomycetidae</taxon>
        <taxon>Hypocreales</taxon>
        <taxon>Bionectriaceae</taxon>
        <taxon>Clonostachys</taxon>
    </lineage>
</organism>
<protein>
    <submittedName>
        <fullName evidence="1">Uncharacterized protein</fullName>
    </submittedName>
</protein>
<reference evidence="1 2" key="2">
    <citation type="submission" date="2021-10" db="EMBL/GenBank/DDBJ databases">
        <authorList>
            <person name="Piombo E."/>
        </authorList>
    </citation>
    <scope>NUCLEOTIDE SEQUENCE [LARGE SCALE GENOMIC DNA]</scope>
</reference>
<comment type="caution">
    <text evidence="1">The sequence shown here is derived from an EMBL/GenBank/DDBJ whole genome shotgun (WGS) entry which is preliminary data.</text>
</comment>
<proteinExistence type="predicted"/>